<evidence type="ECO:0000256" key="10">
    <source>
        <dbReference type="ARBA" id="ARBA00022741"/>
    </source>
</evidence>
<evidence type="ECO:0000313" key="24">
    <source>
        <dbReference type="Proteomes" id="UP000383932"/>
    </source>
</evidence>
<dbReference type="InterPro" id="IPR000719">
    <property type="entry name" value="Prot_kinase_dom"/>
</dbReference>
<evidence type="ECO:0000256" key="5">
    <source>
        <dbReference type="ARBA" id="ARBA00012170"/>
    </source>
</evidence>
<evidence type="ECO:0000256" key="13">
    <source>
        <dbReference type="ARBA" id="ARBA00022840"/>
    </source>
</evidence>
<keyword evidence="24" id="KW-1185">Reference proteome</keyword>
<dbReference type="InterPro" id="IPR050494">
    <property type="entry name" value="Ser_Thr_dual-spec_kinase"/>
</dbReference>
<dbReference type="GO" id="GO:0005524">
    <property type="term" value="F:ATP binding"/>
    <property type="evidence" value="ECO:0007669"/>
    <property type="project" value="UniProtKB-UniRule"/>
</dbReference>
<feature type="compositionally biased region" description="Polar residues" evidence="21">
    <location>
        <begin position="2433"/>
        <end position="2445"/>
    </location>
</feature>
<feature type="compositionally biased region" description="Gly residues" evidence="21">
    <location>
        <begin position="2608"/>
        <end position="2618"/>
    </location>
</feature>
<feature type="region of interest" description="Disordered" evidence="21">
    <location>
        <begin position="1783"/>
        <end position="1818"/>
    </location>
</feature>
<dbReference type="Pfam" id="PF04115">
    <property type="entry name" value="Ureidogly_lyase"/>
    <property type="match status" value="1"/>
</dbReference>
<comment type="caution">
    <text evidence="23">The sequence shown here is derived from an EMBL/GenBank/DDBJ whole genome shotgun (WGS) entry which is preliminary data.</text>
</comment>
<dbReference type="PROSITE" id="PS00108">
    <property type="entry name" value="PROTEIN_KINASE_ST"/>
    <property type="match status" value="1"/>
</dbReference>
<dbReference type="InterPro" id="IPR024060">
    <property type="entry name" value="Ureidoglycolate_lyase_dom_sf"/>
</dbReference>
<feature type="region of interest" description="Disordered" evidence="21">
    <location>
        <begin position="755"/>
        <end position="777"/>
    </location>
</feature>
<dbReference type="GO" id="GO:0004713">
    <property type="term" value="F:protein tyrosine kinase activity"/>
    <property type="evidence" value="ECO:0007669"/>
    <property type="project" value="TreeGrafter"/>
</dbReference>
<feature type="compositionally biased region" description="Polar residues" evidence="21">
    <location>
        <begin position="2775"/>
        <end position="2784"/>
    </location>
</feature>
<dbReference type="InterPro" id="IPR058643">
    <property type="entry name" value="BRE1-like_CC"/>
</dbReference>
<evidence type="ECO:0000256" key="4">
    <source>
        <dbReference type="ARBA" id="ARBA00011738"/>
    </source>
</evidence>
<dbReference type="GO" id="GO:0004848">
    <property type="term" value="F:ureidoglycolate hydrolase activity"/>
    <property type="evidence" value="ECO:0007669"/>
    <property type="project" value="InterPro"/>
</dbReference>
<dbReference type="SMART" id="SM00220">
    <property type="entry name" value="S_TKc"/>
    <property type="match status" value="1"/>
</dbReference>
<dbReference type="Gene3D" id="2.60.120.260">
    <property type="entry name" value="Galactose-binding domain-like"/>
    <property type="match status" value="2"/>
</dbReference>
<keyword evidence="6" id="KW-0723">Serine/threonine-protein kinase</keyword>
<dbReference type="InterPro" id="IPR011009">
    <property type="entry name" value="Kinase-like_dom_sf"/>
</dbReference>
<evidence type="ECO:0000256" key="16">
    <source>
        <dbReference type="ARBA" id="ARBA00047684"/>
    </source>
</evidence>
<dbReference type="GO" id="GO:0004674">
    <property type="term" value="F:protein serine/threonine kinase activity"/>
    <property type="evidence" value="ECO:0007669"/>
    <property type="project" value="UniProtKB-KW"/>
</dbReference>
<evidence type="ECO:0000256" key="12">
    <source>
        <dbReference type="ARBA" id="ARBA00022801"/>
    </source>
</evidence>
<feature type="compositionally biased region" description="Low complexity" evidence="21">
    <location>
        <begin position="2486"/>
        <end position="2497"/>
    </location>
</feature>
<evidence type="ECO:0000256" key="15">
    <source>
        <dbReference type="ARBA" id="ARBA00023239"/>
    </source>
</evidence>
<keyword evidence="7" id="KW-0597">Phosphoprotein</keyword>
<dbReference type="Gene3D" id="1.10.510.10">
    <property type="entry name" value="Transferase(Phosphotransferase) domain 1"/>
    <property type="match status" value="1"/>
</dbReference>
<feature type="region of interest" description="Disordered" evidence="21">
    <location>
        <begin position="862"/>
        <end position="910"/>
    </location>
</feature>
<dbReference type="InterPro" id="IPR011051">
    <property type="entry name" value="RmlC_Cupin_sf"/>
</dbReference>
<dbReference type="InterPro" id="IPR047233">
    <property type="entry name" value="UAH_cupin"/>
</dbReference>
<dbReference type="HAMAP" id="MF_00813">
    <property type="entry name" value="Allantoicase"/>
    <property type="match status" value="1"/>
</dbReference>
<feature type="binding site" evidence="19">
    <location>
        <position position="2105"/>
    </location>
    <ligand>
        <name>ATP</name>
        <dbReference type="ChEBI" id="CHEBI:30616"/>
    </ligand>
</feature>
<feature type="region of interest" description="Disordered" evidence="21">
    <location>
        <begin position="2608"/>
        <end position="2644"/>
    </location>
</feature>
<feature type="domain" description="Protein kinase" evidence="22">
    <location>
        <begin position="2076"/>
        <end position="2421"/>
    </location>
</feature>
<evidence type="ECO:0000256" key="14">
    <source>
        <dbReference type="ARBA" id="ARBA00023170"/>
    </source>
</evidence>
<dbReference type="InterPro" id="IPR008979">
    <property type="entry name" value="Galactose-bd-like_sf"/>
</dbReference>
<dbReference type="Pfam" id="PF26095">
    <property type="entry name" value="CC_Bre1"/>
    <property type="match status" value="1"/>
</dbReference>
<feature type="compositionally biased region" description="Low complexity" evidence="21">
    <location>
        <begin position="2823"/>
        <end position="2835"/>
    </location>
</feature>
<evidence type="ECO:0000256" key="17">
    <source>
        <dbReference type="ARBA" id="ARBA00056910"/>
    </source>
</evidence>
<dbReference type="PANTHER" id="PTHR24058">
    <property type="entry name" value="DUAL SPECIFICITY PROTEIN KINASE"/>
    <property type="match status" value="1"/>
</dbReference>
<evidence type="ECO:0000256" key="9">
    <source>
        <dbReference type="ARBA" id="ARBA00022679"/>
    </source>
</evidence>
<feature type="region of interest" description="Disordered" evidence="21">
    <location>
        <begin position="2747"/>
        <end position="2873"/>
    </location>
</feature>
<dbReference type="InterPro" id="IPR015908">
    <property type="entry name" value="Allantoicase_dom"/>
</dbReference>
<evidence type="ECO:0000256" key="1">
    <source>
        <dbReference type="ARBA" id="ARBA00001314"/>
    </source>
</evidence>
<comment type="catalytic activity">
    <reaction evidence="16">
        <text>(S)-ureidoglycolate = urea + glyoxylate</text>
        <dbReference type="Rhea" id="RHEA:11304"/>
        <dbReference type="ChEBI" id="CHEBI:16199"/>
        <dbReference type="ChEBI" id="CHEBI:36655"/>
        <dbReference type="ChEBI" id="CHEBI:57296"/>
        <dbReference type="EC" id="4.3.2.3"/>
    </reaction>
</comment>
<dbReference type="PANTHER" id="PTHR24058:SF17">
    <property type="entry name" value="HOMEODOMAIN INTERACTING PROTEIN KINASE, ISOFORM D"/>
    <property type="match status" value="1"/>
</dbReference>
<dbReference type="SUPFAM" id="SSF56112">
    <property type="entry name" value="Protein kinase-like (PK-like)"/>
    <property type="match status" value="1"/>
</dbReference>
<feature type="region of interest" description="Disordered" evidence="21">
    <location>
        <begin position="2427"/>
        <end position="2455"/>
    </location>
</feature>
<comment type="catalytic activity">
    <reaction evidence="1">
        <text>allantoate + H2O = (S)-ureidoglycolate + urea</text>
        <dbReference type="Rhea" id="RHEA:11016"/>
        <dbReference type="ChEBI" id="CHEBI:15377"/>
        <dbReference type="ChEBI" id="CHEBI:16199"/>
        <dbReference type="ChEBI" id="CHEBI:17536"/>
        <dbReference type="ChEBI" id="CHEBI:57296"/>
        <dbReference type="EC" id="3.5.3.4"/>
    </reaction>
</comment>
<comment type="function">
    <text evidence="17">Utilization of purines as secondary nitrogen sources, when primary sources are limiting.</text>
</comment>
<evidence type="ECO:0000256" key="18">
    <source>
        <dbReference type="ARBA" id="ARBA00060607"/>
    </source>
</evidence>
<evidence type="ECO:0000256" key="8">
    <source>
        <dbReference type="ARBA" id="ARBA00022631"/>
    </source>
</evidence>
<keyword evidence="11 23" id="KW-0418">Kinase</keyword>
<dbReference type="FunFam" id="2.60.120.260:FF:000078">
    <property type="entry name" value="DAL2p Allantoicase"/>
    <property type="match status" value="1"/>
</dbReference>
<reference evidence="23" key="1">
    <citation type="journal article" date="2019" name="Fungal Biol. Biotechnol.">
        <title>Draft genome sequence of fastidious pathogen Ceratobasidium theobromae, which causes vascular-streak dieback in Theobroma cacao.</title>
        <authorList>
            <person name="Ali S.S."/>
            <person name="Asman A."/>
            <person name="Shao J."/>
            <person name="Firmansyah A.P."/>
            <person name="Susilo A.W."/>
            <person name="Rosmana A."/>
            <person name="McMahon P."/>
            <person name="Junaid M."/>
            <person name="Guest D."/>
            <person name="Kheng T.Y."/>
            <person name="Meinhardt L.W."/>
            <person name="Bailey B.A."/>
        </authorList>
    </citation>
    <scope>NUCLEOTIDE SEQUENCE [LARGE SCALE GENOMIC DNA]</scope>
    <source>
        <strain evidence="23">CT2</strain>
    </source>
</reference>
<dbReference type="Pfam" id="PF08647">
    <property type="entry name" value="BRE1"/>
    <property type="match status" value="1"/>
</dbReference>
<comment type="pathway">
    <text evidence="18">Nitrogen metabolism; (S)-allantoin degradation; (S)-ureidoglycolate from allantoate (aminidohydrolase route): step 1/1.</text>
</comment>
<dbReference type="Gene3D" id="3.30.200.20">
    <property type="entry name" value="Phosphorylase Kinase, domain 1"/>
    <property type="match status" value="1"/>
</dbReference>
<dbReference type="SUPFAM" id="SSF51182">
    <property type="entry name" value="RmlC-like cupins"/>
    <property type="match status" value="1"/>
</dbReference>
<dbReference type="GO" id="GO:0050385">
    <property type="term" value="F:ureidoglycolate lyase activity"/>
    <property type="evidence" value="ECO:0007669"/>
    <property type="project" value="UniProtKB-EC"/>
</dbReference>
<comment type="similarity">
    <text evidence="2">Belongs to the protein kinase superfamily. CMGC Ser/Thr protein kinase family. MNB/DYRK subfamily.</text>
</comment>
<feature type="compositionally biased region" description="Basic residues" evidence="21">
    <location>
        <begin position="1784"/>
        <end position="1801"/>
    </location>
</feature>
<feature type="compositionally biased region" description="Basic and acidic residues" evidence="21">
    <location>
        <begin position="1337"/>
        <end position="1349"/>
    </location>
</feature>
<evidence type="ECO:0000256" key="3">
    <source>
        <dbReference type="ARBA" id="ARBA00009242"/>
    </source>
</evidence>
<dbReference type="InterPro" id="IPR008271">
    <property type="entry name" value="Ser/Thr_kinase_AS"/>
</dbReference>
<keyword evidence="13 19" id="KW-0067">ATP-binding</keyword>
<accession>A0A5N5QWE9</accession>
<protein>
    <recommendedName>
        <fullName evidence="5">allantoicase</fullName>
        <ecNumber evidence="5">3.5.3.4</ecNumber>
    </recommendedName>
</protein>
<feature type="compositionally biased region" description="Acidic residues" evidence="21">
    <location>
        <begin position="758"/>
        <end position="775"/>
    </location>
</feature>
<keyword evidence="14" id="KW-0675">Receptor</keyword>
<dbReference type="SUPFAM" id="SSF49785">
    <property type="entry name" value="Galactose-binding domain-like"/>
    <property type="match status" value="2"/>
</dbReference>
<evidence type="ECO:0000256" key="2">
    <source>
        <dbReference type="ARBA" id="ARBA00008867"/>
    </source>
</evidence>
<feature type="coiled-coil region" evidence="20">
    <location>
        <begin position="828"/>
        <end position="862"/>
    </location>
</feature>
<dbReference type="PROSITE" id="PS00107">
    <property type="entry name" value="PROTEIN_KINASE_ATP"/>
    <property type="match status" value="1"/>
</dbReference>
<evidence type="ECO:0000256" key="7">
    <source>
        <dbReference type="ARBA" id="ARBA00022553"/>
    </source>
</evidence>
<feature type="coiled-coil region" evidence="20">
    <location>
        <begin position="3084"/>
        <end position="3136"/>
    </location>
</feature>
<dbReference type="GO" id="GO:0005634">
    <property type="term" value="C:nucleus"/>
    <property type="evidence" value="ECO:0007669"/>
    <property type="project" value="TreeGrafter"/>
</dbReference>
<evidence type="ECO:0000256" key="6">
    <source>
        <dbReference type="ARBA" id="ARBA00022527"/>
    </source>
</evidence>
<dbReference type="InterPro" id="IPR017441">
    <property type="entry name" value="Protein_kinase_ATP_BS"/>
</dbReference>
<dbReference type="EMBL" id="SSOP01000004">
    <property type="protein sequence ID" value="KAB5596024.1"/>
    <property type="molecule type" value="Genomic_DNA"/>
</dbReference>
<name>A0A5N5QWE9_9AGAM</name>
<dbReference type="OrthoDB" id="10266039at2759"/>
<feature type="compositionally biased region" description="Low complexity" evidence="21">
    <location>
        <begin position="2860"/>
        <end position="2872"/>
    </location>
</feature>
<dbReference type="GO" id="GO:0006144">
    <property type="term" value="P:purine nucleobase metabolic process"/>
    <property type="evidence" value="ECO:0007669"/>
    <property type="project" value="UniProtKB-KW"/>
</dbReference>
<dbReference type="FunFam" id="2.60.120.260:FF:000059">
    <property type="entry name" value="Probable allantoicase"/>
    <property type="match status" value="1"/>
</dbReference>
<sequence length="3165" mass="346452">MDATTEVLCIMSYERIPLEQFQEVFGATSTEISSVALGGRAISWSDEFFAEASNLLKVEPAVSHKGTFKPTGAVFDGWETRRHNPNYDWCIIRLGAPSGYIIGFDIDTAHFNGNEAPASSVQALFAESQEEPQADDPRWEELLPKVELGPSSRHLFRIPQTENAFTHVKLNMYPDGGIARFRVYGLVAPIFPEDISAPLDLASVFSGARVVFTSDQHFGIGPNLLLPGRGKDMGDGWETKRSRTPGHKDWVIIRLGTSGVLEQTEIDTAYFKGNFPESCTMHAINSNEVIPEDPDEKWTCILPRQKLGPHRQHFFPLENVVGRVYTHVKFTIYPDGGVKRVRIIGTRAVSADTFGVATKTSSTLTESGSAPTASHGQNTANVSAVLNAPTIPALPITPEAFKPFGSVIQAWGDINAVPRGTYVTSANQGTAHKFHRLALVEQSYPPSEQARTALSVYRATPPIRDGEKAEPGALWSVKLLERHLYTSQAFVPMGTGAGIEMAGFEEPLEKAGKAYLVIVALNGSDDKPDLSTVRAFIVSSAQGISYNTGIWHHPMISLDTIDFCCVETQIGTPGNTLDCEIIKVESLGGVVPRIKIPRFHHYELQQDKSDRDQRGGVVDDGLAKTTTFARRSKLELAHFEEARGRFTVQHKLAQAEGKWRSSARRAKGREPRGGLLAFRKEAIYRRMRHYARELERSQLAAKELEKRKNMAECGMVALEACWNQLLDTLISLVRSEKLPSIDERTRELFDLVRRSASEDEERDEDEDDETEDGADSDYHIALQDLSAGSRSLIAQITQLAPHSPPGAEELRSKLYASQTDVNSLRSEVHLLRSRLTDSRAEIETLQENLQATEDRLERAKSRTVQAMGKRPCPPNGSVTPPVEVKEEAPVQPVPSTSTNGHPPSESESMWQTLAESRQAEVANCYRENATMLNEVKSLRLAVHSPPDEIVMASAPYKILQEHANQFRADVEEYKTRWNAVRDELDNLKANQRAMHDEAISKSQATIEELQSSLQKREADCLRLRESRDAITAEASVRRARDAERTNAVAQLKVLVDTRGERIGVLLSEIRRLKAGIAAQMGNQDLLQYVMGLDINGEPEQGAQAQPSYVADLQARLESAQARLQGVDRLGEAEVELAKFHKAFGKWQDVFGEKRENIVAAKEAELQAANLKCVELESALNDVYAEVDKLSEAWETLDKQNKLKVFDLSVLEDKLLKVTTEKAKADNKYFQVMKAKETQEAECKTMSRNMARQMAVVEKNLESQRNLNAQLAMADKESVTQKRMIQMLADRVEECNREARSWKIQVEAERARVAEIEKQRMQADAAAIEARGVAAKAREEGKRAQEEAKRAAVAKGPASGREQSLQSENASLMLAGRYNGFGYKYMAARVQMRVSELGFLPAYAVRDGEVDGGRGVLVVVPCFRGGPVVGCWGGGGCRGGSGRGAHSADHGDVALHDEGGDLHAEAVDNGTHAADLFVHAQTLCGDDDLLAALCHVEGCGERDERVAEGVEGVLEGRVGAEGGDIGNRVCAGRIGRGRGRQQMGKGIRVVWTQVGAAACTPAVRSRGGVVEVEHGRVEGAGHAPAGDERAKLEAGGLWGGGGIGGPEPRAEGALGGGELVVEGCDGALEGGDARVCEDEERAQGLQGAVCGVRGHGVCRAGERAAVRGERTRRGRRGALASMRAQLGVGRGRLAVRTRRRAHPARVRRGGGLAACGARREVVRAWVAAVAPQHARGTASGARDRRTCTLRRVRRHELALGNMRAAVGRMWAVDRQLVDHVAHCNSQRRKNSAGKRTERRGRRQVGQGERPPVDGAARGDVEGLGDAFPAECVAAGGGCRIYKRISAGVSAVGRWQTNVPADAADLGPSARAETEQDAYQVGVDWLDIRVHRGGKRQGQTAEDDDHLAMDDYERRMQMDYYGRYDKAPSPTYGQFFPDQRYGTPRAPASTPGTPSYRHYYPKPRQGFRAVSDPKDLAPRVNPAPPGRRFADGIYLGVSRIPSTGPADPHQPLRALTTHLTQTYHICNPDFRYESAHNPRRVLTKPSKPAHNDGYDNDDYDYILYVNDWLGPEDGRNKYLILDVLGQGTFGQVVKCQNIKTHEIVAVKVVKNKPAYFNQSMMEVTILELVSRSVLLPRSPFFQLNTTWDPNDEHHILRMRDQFIHKNHLCLVFELLSSNLYELIKQNQFGGLSTQLVKVFTTQLLDALTVLNEARLIHCDLKPENILLMSLQSPQIKVIDFGSACHERQTVYTYIQSRFYRSPEVLLGMSYTSAIDMWSLGCIAVELFLGLPLFPGTSEYNQITRIVEMLGMPPMYMLEMGKQTNNFFSSYTDEYGRKRYRLKSIDQYSRENNTNEQPGKKYFAATTLPDIIKSAAGSGGKGKLTENDKDPNSRASFIDFVSGLLNLNPIERWSPQQARGHPFITGERFERPFVPSGTNPRNTPTTSVAAVDPKRPYGGLVPQPSKGQRAYQDAAAYNAHLNQHQAYTAQAAASQSASQAFRNPYALPPPPQPTGQIPPQAHAMASQGQHPMPPQPQHPMSSQPQPGQQQQPPLVYVDPGPGPGPGEYVQQPRPPMVHQASAGSLASQAMAGQMASQLGASQLGAGQMGAGQMGAGLGPGQYGPASGNRGAPPPNPPSSSYYPPSRTRANTINQMDIVPPALARIASNIGVDASVLKRNTLTPVLNREEAMKEWERRQSGKRTHQPYPQLEYLQQQAEIASSWQPQQQQQQQGRFAFNAPPPAMVHDIQDKGGMRGGPVRYDQPYVNRYNPAGGSGQPSGYQGNNGYDNYDRGDPMGGMYAPLQPTQYYGPGSAGGGGGGSGGSASRGPVSPPGSSASFYGGGVVPAGQPHRNPFQGQGGPPGQASQGQTSPQTGPGAQYQWIILVKSGQAEASSVFYPASGVNTRILSTLSHNLHVPAVIEGRTMLVCRHLLKGAAYRATHPPCAFQRVHPYSTALFSSLTSFPSRRVFRTRGPTEGPSRDALSRAGAVSALVGGEPPGPSYGLYAQTPAGLGVVSRTDVDPSRCLEGAALDCRALPFLLPGGEEEEEEEEGEGEGAVVRLRGLLAYERQRSSRLEMELGASAEVTSRLKRRIEELEDRVHRATEALTRETEAHKEVRRRLEAEVQEHQATKVRLHSTRHELHRVRRSVGTLRLMSSSSRTGSERPG</sequence>
<dbReference type="Pfam" id="PF00069">
    <property type="entry name" value="Pkinase"/>
    <property type="match status" value="1"/>
</dbReference>
<keyword evidence="9" id="KW-0808">Transferase</keyword>
<evidence type="ECO:0000256" key="11">
    <source>
        <dbReference type="ARBA" id="ARBA00022777"/>
    </source>
</evidence>
<feature type="coiled-coil region" evidence="20">
    <location>
        <begin position="1158"/>
        <end position="1227"/>
    </location>
</feature>
<dbReference type="CDD" id="cd14212">
    <property type="entry name" value="PKc_YAK1"/>
    <property type="match status" value="1"/>
</dbReference>
<comment type="similarity">
    <text evidence="3">Belongs to the allantoicase family.</text>
</comment>
<dbReference type="CDD" id="cd20298">
    <property type="entry name" value="cupin_UAH"/>
    <property type="match status" value="1"/>
</dbReference>
<keyword evidence="12" id="KW-0378">Hydrolase</keyword>
<feature type="region of interest" description="Disordered" evidence="21">
    <location>
        <begin position="1337"/>
        <end position="1364"/>
    </location>
</feature>
<feature type="compositionally biased region" description="Gly residues" evidence="21">
    <location>
        <begin position="2809"/>
        <end position="2822"/>
    </location>
</feature>
<comment type="subunit">
    <text evidence="4">Homodimer.</text>
</comment>
<dbReference type="Gene3D" id="2.60.120.480">
    <property type="entry name" value="Ureidoglycolate hydrolase"/>
    <property type="match status" value="1"/>
</dbReference>
<evidence type="ECO:0000259" key="22">
    <source>
        <dbReference type="PROSITE" id="PS50011"/>
    </source>
</evidence>
<dbReference type="GO" id="GO:0005737">
    <property type="term" value="C:cytoplasm"/>
    <property type="evidence" value="ECO:0007669"/>
    <property type="project" value="TreeGrafter"/>
</dbReference>
<evidence type="ECO:0000256" key="20">
    <source>
        <dbReference type="SAM" id="Coils"/>
    </source>
</evidence>
<dbReference type="EC" id="3.5.3.4" evidence="5"/>
<keyword evidence="8" id="KW-0659">Purine metabolism</keyword>
<reference evidence="23" key="2">
    <citation type="submission" date="2019-04" db="EMBL/GenBank/DDBJ databases">
        <authorList>
            <person name="Ali S."/>
            <person name="Shao J."/>
            <person name="Asman A."/>
            <person name="Bailey B."/>
        </authorList>
    </citation>
    <scope>NUCLEOTIDE SEQUENCE</scope>
    <source>
        <strain evidence="23">CT2</strain>
    </source>
</reference>
<dbReference type="FunFam" id="1.10.510.10:FF:000380">
    <property type="entry name" value="Serine/threonine-protein kinase ppk15"/>
    <property type="match status" value="1"/>
</dbReference>
<evidence type="ECO:0000313" key="23">
    <source>
        <dbReference type="EMBL" id="KAB5596024.1"/>
    </source>
</evidence>
<evidence type="ECO:0000256" key="19">
    <source>
        <dbReference type="PROSITE-ProRule" id="PRU10141"/>
    </source>
</evidence>
<evidence type="ECO:0000256" key="21">
    <source>
        <dbReference type="SAM" id="MobiDB-lite"/>
    </source>
</evidence>
<proteinExistence type="inferred from homology"/>
<gene>
    <name evidence="23" type="ORF">CTheo_541</name>
</gene>
<feature type="region of interest" description="Disordered" evidence="21">
    <location>
        <begin position="2485"/>
        <end position="2581"/>
    </location>
</feature>
<dbReference type="Pfam" id="PF03561">
    <property type="entry name" value="Allantoicase"/>
    <property type="match status" value="2"/>
</dbReference>
<dbReference type="PROSITE" id="PS50011">
    <property type="entry name" value="PROTEIN_KINASE_DOM"/>
    <property type="match status" value="1"/>
</dbReference>
<feature type="compositionally biased region" description="Low complexity" evidence="21">
    <location>
        <begin position="2535"/>
        <end position="2550"/>
    </location>
</feature>
<dbReference type="GO" id="GO:0000256">
    <property type="term" value="P:allantoin catabolic process"/>
    <property type="evidence" value="ECO:0007669"/>
    <property type="project" value="InterPro"/>
</dbReference>
<keyword evidence="20" id="KW-0175">Coiled coil</keyword>
<dbReference type="InterPro" id="IPR007247">
    <property type="entry name" value="Ureidogly_lyase"/>
</dbReference>
<keyword evidence="15" id="KW-0456">Lyase</keyword>
<dbReference type="NCBIfam" id="TIGR02961">
    <property type="entry name" value="allantoicase"/>
    <property type="match status" value="1"/>
</dbReference>
<feature type="coiled-coil region" evidence="20">
    <location>
        <begin position="956"/>
        <end position="1026"/>
    </location>
</feature>
<dbReference type="GO" id="GO:0004037">
    <property type="term" value="F:allantoicase activity"/>
    <property type="evidence" value="ECO:0007669"/>
    <property type="project" value="UniProtKB-EC"/>
</dbReference>
<organism evidence="23 24">
    <name type="scientific">Ceratobasidium theobromae</name>
    <dbReference type="NCBI Taxonomy" id="1582974"/>
    <lineage>
        <taxon>Eukaryota</taxon>
        <taxon>Fungi</taxon>
        <taxon>Dikarya</taxon>
        <taxon>Basidiomycota</taxon>
        <taxon>Agaricomycotina</taxon>
        <taxon>Agaricomycetes</taxon>
        <taxon>Cantharellales</taxon>
        <taxon>Ceratobasidiaceae</taxon>
        <taxon>Ceratobasidium</taxon>
    </lineage>
</organism>
<dbReference type="Proteomes" id="UP000383932">
    <property type="component" value="Unassembled WGS sequence"/>
</dbReference>
<dbReference type="InterPro" id="IPR005164">
    <property type="entry name" value="Allantoicase"/>
</dbReference>
<keyword evidence="10 19" id="KW-0547">Nucleotide-binding</keyword>
<feature type="compositionally biased region" description="Polar residues" evidence="21">
    <location>
        <begin position="893"/>
        <end position="910"/>
    </location>
</feature>